<reference evidence="5 6" key="1">
    <citation type="submission" date="2017-11" db="EMBL/GenBank/DDBJ databases">
        <title>Genomic Encyclopedia of Archaeal and Bacterial Type Strains, Phase II (KMG-II): From Individual Species to Whole Genera.</title>
        <authorList>
            <person name="Goeker M."/>
        </authorList>
    </citation>
    <scope>NUCLEOTIDE SEQUENCE [LARGE SCALE GENOMIC DNA]</scope>
    <source>
        <strain evidence="5 6">DSM 27763</strain>
    </source>
</reference>
<dbReference type="PRINTS" id="PR00080">
    <property type="entry name" value="SDRFAMILY"/>
</dbReference>
<feature type="domain" description="Ketoreductase" evidence="4">
    <location>
        <begin position="8"/>
        <end position="198"/>
    </location>
</feature>
<dbReference type="PANTHER" id="PTHR42879">
    <property type="entry name" value="3-OXOACYL-(ACYL-CARRIER-PROTEIN) REDUCTASE"/>
    <property type="match status" value="1"/>
</dbReference>
<dbReference type="InterPro" id="IPR050259">
    <property type="entry name" value="SDR"/>
</dbReference>
<dbReference type="Gene3D" id="3.40.50.720">
    <property type="entry name" value="NAD(P)-binding Rossmann-like Domain"/>
    <property type="match status" value="1"/>
</dbReference>
<dbReference type="OrthoDB" id="8959163at2"/>
<evidence type="ECO:0000313" key="5">
    <source>
        <dbReference type="EMBL" id="PJJ57197.1"/>
    </source>
</evidence>
<accession>A0A0B2BJG7</accession>
<dbReference type="GO" id="GO:0016491">
    <property type="term" value="F:oxidoreductase activity"/>
    <property type="evidence" value="ECO:0007669"/>
    <property type="project" value="UniProtKB-KW"/>
</dbReference>
<dbReference type="SUPFAM" id="SSF51735">
    <property type="entry name" value="NAD(P)-binding Rossmann-fold domains"/>
    <property type="match status" value="1"/>
</dbReference>
<dbReference type="PRINTS" id="PR00081">
    <property type="entry name" value="GDHRDH"/>
</dbReference>
<dbReference type="InterPro" id="IPR036291">
    <property type="entry name" value="NAD(P)-bd_dom_sf"/>
</dbReference>
<dbReference type="InterPro" id="IPR002347">
    <property type="entry name" value="SDR_fam"/>
</dbReference>
<dbReference type="PANTHER" id="PTHR42879:SF6">
    <property type="entry name" value="NADPH-DEPENDENT REDUCTASE BACG"/>
    <property type="match status" value="1"/>
</dbReference>
<dbReference type="Pfam" id="PF00106">
    <property type="entry name" value="adh_short"/>
    <property type="match status" value="1"/>
</dbReference>
<dbReference type="RefSeq" id="WP_039350314.1">
    <property type="nucleotide sequence ID" value="NZ_PGEZ01000001.1"/>
</dbReference>
<gene>
    <name evidence="5" type="ORF">CLV56_1421</name>
</gene>
<organism evidence="5 6">
    <name type="scientific">Mumia flava</name>
    <dbReference type="NCBI Taxonomy" id="1348852"/>
    <lineage>
        <taxon>Bacteria</taxon>
        <taxon>Bacillati</taxon>
        <taxon>Actinomycetota</taxon>
        <taxon>Actinomycetes</taxon>
        <taxon>Propionibacteriales</taxon>
        <taxon>Nocardioidaceae</taxon>
        <taxon>Mumia</taxon>
    </lineage>
</organism>
<dbReference type="AlphaFoldDB" id="A0A0B2BJG7"/>
<keyword evidence="2" id="KW-0560">Oxidoreductase</keyword>
<dbReference type="Proteomes" id="UP000230842">
    <property type="component" value="Unassembled WGS sequence"/>
</dbReference>
<dbReference type="SMART" id="SM00822">
    <property type="entry name" value="PKS_KR"/>
    <property type="match status" value="1"/>
</dbReference>
<evidence type="ECO:0000259" key="4">
    <source>
        <dbReference type="SMART" id="SM00822"/>
    </source>
</evidence>
<evidence type="ECO:0000256" key="3">
    <source>
        <dbReference type="RuleBase" id="RU000363"/>
    </source>
</evidence>
<name>A0A0B2BJG7_9ACTN</name>
<dbReference type="InterPro" id="IPR057326">
    <property type="entry name" value="KR_dom"/>
</dbReference>
<comment type="similarity">
    <text evidence="1 3">Belongs to the short-chain dehydrogenases/reductases (SDR) family.</text>
</comment>
<proteinExistence type="inferred from homology"/>
<comment type="caution">
    <text evidence="5">The sequence shown here is derived from an EMBL/GenBank/DDBJ whole genome shotgun (WGS) entry which is preliminary data.</text>
</comment>
<sequence>MELGLAGRTALVTGGSSGIGLAVVETLLAEGARVATCGRDATRLEMALEHLRSTHGDRLRTAVADVTDADQVGAFVADALDAFGSVDVLVNNAGRSHLSTFATTTDDAWREELDLKLFGVVHPTRAALPALRASDAAAIVNVNAVLARQPEPHLVATSAARAALLNLTKSMAGEHADDGVRVNSVSVGVIDTGQWTRRWEAARAEGSTALAYDAWARDLAADRRIALGRLGTAQEVADAIVFLASPRASYVTGTQLEVAGGVSRYV</sequence>
<evidence type="ECO:0000313" key="6">
    <source>
        <dbReference type="Proteomes" id="UP000230842"/>
    </source>
</evidence>
<evidence type="ECO:0000256" key="1">
    <source>
        <dbReference type="ARBA" id="ARBA00006484"/>
    </source>
</evidence>
<evidence type="ECO:0000256" key="2">
    <source>
        <dbReference type="ARBA" id="ARBA00023002"/>
    </source>
</evidence>
<keyword evidence="6" id="KW-1185">Reference proteome</keyword>
<dbReference type="EMBL" id="PGEZ01000001">
    <property type="protein sequence ID" value="PJJ57197.1"/>
    <property type="molecule type" value="Genomic_DNA"/>
</dbReference>
<dbReference type="NCBIfam" id="NF005468">
    <property type="entry name" value="PRK07062.1"/>
    <property type="match status" value="1"/>
</dbReference>
<dbReference type="FunFam" id="3.40.50.720:FF:000084">
    <property type="entry name" value="Short-chain dehydrogenase reductase"/>
    <property type="match status" value="1"/>
</dbReference>
<protein>
    <submittedName>
        <fullName evidence="5">NAD(P)-dependent dehydrogenase (Short-subunit alcohol dehydrogenase family)</fullName>
    </submittedName>
</protein>